<dbReference type="Proteomes" id="UP001304895">
    <property type="component" value="Unassembled WGS sequence"/>
</dbReference>
<organism evidence="2 3">
    <name type="scientific">Trichocladium antarcticum</name>
    <dbReference type="NCBI Taxonomy" id="1450529"/>
    <lineage>
        <taxon>Eukaryota</taxon>
        <taxon>Fungi</taxon>
        <taxon>Dikarya</taxon>
        <taxon>Ascomycota</taxon>
        <taxon>Pezizomycotina</taxon>
        <taxon>Sordariomycetes</taxon>
        <taxon>Sordariomycetidae</taxon>
        <taxon>Sordariales</taxon>
        <taxon>Chaetomiaceae</taxon>
        <taxon>Trichocladium</taxon>
    </lineage>
</organism>
<sequence>MRFVTHCATPGWSRRVLAAPFPRTAPPHPSERPNLRERSFKVLPGVDTHGARAWHRPSAARRGHLSARERTLGRSVPASPTSAPACLPCGSSSLGRERVVARTVVRVSADHRNCQDPIAKEFCWGIWIGRLSSGNSNL</sequence>
<dbReference type="EMBL" id="MU853401">
    <property type="protein sequence ID" value="KAK4138762.1"/>
    <property type="molecule type" value="Genomic_DNA"/>
</dbReference>
<evidence type="ECO:0000256" key="1">
    <source>
        <dbReference type="SAM" id="MobiDB-lite"/>
    </source>
</evidence>
<dbReference type="AlphaFoldDB" id="A0AAN6UT55"/>
<protein>
    <submittedName>
        <fullName evidence="2">Uncharacterized protein</fullName>
    </submittedName>
</protein>
<proteinExistence type="predicted"/>
<evidence type="ECO:0000313" key="2">
    <source>
        <dbReference type="EMBL" id="KAK4138762.1"/>
    </source>
</evidence>
<reference evidence="2" key="2">
    <citation type="submission" date="2023-05" db="EMBL/GenBank/DDBJ databases">
        <authorList>
            <consortium name="Lawrence Berkeley National Laboratory"/>
            <person name="Steindorff A."/>
            <person name="Hensen N."/>
            <person name="Bonometti L."/>
            <person name="Westerberg I."/>
            <person name="Brannstrom I.O."/>
            <person name="Guillou S."/>
            <person name="Cros-Aarteil S."/>
            <person name="Calhoun S."/>
            <person name="Haridas S."/>
            <person name="Kuo A."/>
            <person name="Mondo S."/>
            <person name="Pangilinan J."/>
            <person name="Riley R."/>
            <person name="Labutti K."/>
            <person name="Andreopoulos B."/>
            <person name="Lipzen A."/>
            <person name="Chen C."/>
            <person name="Yanf M."/>
            <person name="Daum C."/>
            <person name="Ng V."/>
            <person name="Clum A."/>
            <person name="Ohm R."/>
            <person name="Martin F."/>
            <person name="Silar P."/>
            <person name="Natvig D."/>
            <person name="Lalanne C."/>
            <person name="Gautier V."/>
            <person name="Ament-Velasquez S.L."/>
            <person name="Kruys A."/>
            <person name="Hutchinson M.I."/>
            <person name="Powell A.J."/>
            <person name="Barry K."/>
            <person name="Miller A.N."/>
            <person name="Grigoriev I.V."/>
            <person name="Debuchy R."/>
            <person name="Gladieux P."/>
            <person name="Thoren M.H."/>
            <person name="Johannesson H."/>
        </authorList>
    </citation>
    <scope>NUCLEOTIDE SEQUENCE</scope>
    <source>
        <strain evidence="2">CBS 123565</strain>
    </source>
</reference>
<comment type="caution">
    <text evidence="2">The sequence shown here is derived from an EMBL/GenBank/DDBJ whole genome shotgun (WGS) entry which is preliminary data.</text>
</comment>
<accession>A0AAN6UT55</accession>
<name>A0AAN6UT55_9PEZI</name>
<reference evidence="2" key="1">
    <citation type="journal article" date="2023" name="Mol. Phylogenet. Evol.">
        <title>Genome-scale phylogeny and comparative genomics of the fungal order Sordariales.</title>
        <authorList>
            <person name="Hensen N."/>
            <person name="Bonometti L."/>
            <person name="Westerberg I."/>
            <person name="Brannstrom I.O."/>
            <person name="Guillou S."/>
            <person name="Cros-Aarteil S."/>
            <person name="Calhoun S."/>
            <person name="Haridas S."/>
            <person name="Kuo A."/>
            <person name="Mondo S."/>
            <person name="Pangilinan J."/>
            <person name="Riley R."/>
            <person name="LaButti K."/>
            <person name="Andreopoulos B."/>
            <person name="Lipzen A."/>
            <person name="Chen C."/>
            <person name="Yan M."/>
            <person name="Daum C."/>
            <person name="Ng V."/>
            <person name="Clum A."/>
            <person name="Steindorff A."/>
            <person name="Ohm R.A."/>
            <person name="Martin F."/>
            <person name="Silar P."/>
            <person name="Natvig D.O."/>
            <person name="Lalanne C."/>
            <person name="Gautier V."/>
            <person name="Ament-Velasquez S.L."/>
            <person name="Kruys A."/>
            <person name="Hutchinson M.I."/>
            <person name="Powell A.J."/>
            <person name="Barry K."/>
            <person name="Miller A.N."/>
            <person name="Grigoriev I.V."/>
            <person name="Debuchy R."/>
            <person name="Gladieux P."/>
            <person name="Hiltunen Thoren M."/>
            <person name="Johannesson H."/>
        </authorList>
    </citation>
    <scope>NUCLEOTIDE SEQUENCE</scope>
    <source>
        <strain evidence="2">CBS 123565</strain>
    </source>
</reference>
<evidence type="ECO:0000313" key="3">
    <source>
        <dbReference type="Proteomes" id="UP001304895"/>
    </source>
</evidence>
<gene>
    <name evidence="2" type="ORF">BT67DRAFT_21415</name>
</gene>
<feature type="region of interest" description="Disordered" evidence="1">
    <location>
        <begin position="51"/>
        <end position="83"/>
    </location>
</feature>
<keyword evidence="3" id="KW-1185">Reference proteome</keyword>
<feature type="compositionally biased region" description="Basic residues" evidence="1">
    <location>
        <begin position="52"/>
        <end position="65"/>
    </location>
</feature>